<evidence type="ECO:0000313" key="2">
    <source>
        <dbReference type="EMBL" id="EHI56797.1"/>
    </source>
</evidence>
<protein>
    <recommendedName>
        <fullName evidence="1">YcbB domain-containing protein</fullName>
    </recommendedName>
</protein>
<keyword evidence="3" id="KW-1185">Reference proteome</keyword>
<feature type="domain" description="YcbB" evidence="1">
    <location>
        <begin position="166"/>
        <end position="284"/>
    </location>
</feature>
<dbReference type="RefSeq" id="WP_005538959.1">
    <property type="nucleotide sequence ID" value="NZ_JH378829.1"/>
</dbReference>
<dbReference type="eggNOG" id="COG2204">
    <property type="taxonomic scope" value="Bacteria"/>
</dbReference>
<name>G5GEQ9_9FIRM</name>
<dbReference type="InterPro" id="IPR013972">
    <property type="entry name" value="YcbB"/>
</dbReference>
<dbReference type="Gene3D" id="3.40.50.2300">
    <property type="match status" value="1"/>
</dbReference>
<sequence>MKIYLIGCVRTLSVRLTSLIDEKKLGKTAGSFDSIEEALVGLRDEKPDVFIIDSRIMDNTVIEKIGKASVLFPESDIFIFSSAYDAESVEKIYMSGVSYILHKPLNEIELTKVLKTTELSRMLKRVLEIVPRYNNDQSRSIDKPVISDEEIKVYEEDDVVKFTKRLKGVLREIGILSESGSKDIMDIAVYLFEKGMDVRDVSMRDICGMLGDNTKSVEQRIRRAAGAALSGLAARGMDDYADPIYNEYGDRLFGFEQMRNEINFICGKSFKHGNIKIKKFIGGLIDCCVEN</sequence>
<evidence type="ECO:0000259" key="1">
    <source>
        <dbReference type="Pfam" id="PF08664"/>
    </source>
</evidence>
<proteinExistence type="predicted"/>
<dbReference type="SUPFAM" id="SSF52172">
    <property type="entry name" value="CheY-like"/>
    <property type="match status" value="1"/>
</dbReference>
<dbReference type="HOGENOM" id="CLU_080651_1_0_9"/>
<comment type="caution">
    <text evidence="2">The sequence shown here is derived from an EMBL/GenBank/DDBJ whole genome shotgun (WGS) entry which is preliminary data.</text>
</comment>
<dbReference type="STRING" id="679200.HMPREF9333_00047"/>
<dbReference type="Proteomes" id="UP000003011">
    <property type="component" value="Unassembled WGS sequence"/>
</dbReference>
<dbReference type="EMBL" id="ACZL01000002">
    <property type="protein sequence ID" value="EHI56797.1"/>
    <property type="molecule type" value="Genomic_DNA"/>
</dbReference>
<dbReference type="AlphaFoldDB" id="G5GEQ9"/>
<evidence type="ECO:0000313" key="3">
    <source>
        <dbReference type="Proteomes" id="UP000003011"/>
    </source>
</evidence>
<dbReference type="Pfam" id="PF08664">
    <property type="entry name" value="YcbB"/>
    <property type="match status" value="1"/>
</dbReference>
<dbReference type="InterPro" id="IPR011006">
    <property type="entry name" value="CheY-like_superfamily"/>
</dbReference>
<accession>G5GEQ9</accession>
<organism evidence="2 3">
    <name type="scientific">Johnsonella ignava ATCC 51276</name>
    <dbReference type="NCBI Taxonomy" id="679200"/>
    <lineage>
        <taxon>Bacteria</taxon>
        <taxon>Bacillati</taxon>
        <taxon>Bacillota</taxon>
        <taxon>Clostridia</taxon>
        <taxon>Lachnospirales</taxon>
        <taxon>Lachnospiraceae</taxon>
        <taxon>Johnsonella</taxon>
    </lineage>
</organism>
<reference evidence="2 3" key="1">
    <citation type="submission" date="2011-08" db="EMBL/GenBank/DDBJ databases">
        <title>The Genome Sequence of Johnsonella ignava ATCC 51276.</title>
        <authorList>
            <consortium name="The Broad Institute Genome Sequencing Platform"/>
            <person name="Earl A."/>
            <person name="Ward D."/>
            <person name="Feldgarden M."/>
            <person name="Gevers D."/>
            <person name="Izard J."/>
            <person name="Blanton J.M."/>
            <person name="Baranova O.V."/>
            <person name="Dewhirst F.E."/>
            <person name="Young S.K."/>
            <person name="Zeng Q."/>
            <person name="Gargeya S."/>
            <person name="Fitzgerald M."/>
            <person name="Haas B."/>
            <person name="Abouelleil A."/>
            <person name="Alvarado L."/>
            <person name="Arachchi H.M."/>
            <person name="Berlin A."/>
            <person name="Brown A."/>
            <person name="Chapman S.B."/>
            <person name="Chen Z."/>
            <person name="Dunbar C."/>
            <person name="Freedman E."/>
            <person name="Gearin G."/>
            <person name="Gellesch M."/>
            <person name="Goldberg J."/>
            <person name="Griggs A."/>
            <person name="Gujja S."/>
            <person name="Heiman D."/>
            <person name="Howarth C."/>
            <person name="Larson L."/>
            <person name="Lui A."/>
            <person name="MacDonald P.J.P."/>
            <person name="Montmayeur A."/>
            <person name="Murphy C."/>
            <person name="Neiman D."/>
            <person name="Pearson M."/>
            <person name="Priest M."/>
            <person name="Roberts A."/>
            <person name="Saif S."/>
            <person name="Shea T."/>
            <person name="Shenoy N."/>
            <person name="Sisk P."/>
            <person name="Stolte C."/>
            <person name="Sykes S."/>
            <person name="Wortman J."/>
            <person name="Nusbaum C."/>
            <person name="Birren B."/>
        </authorList>
    </citation>
    <scope>NUCLEOTIDE SEQUENCE [LARGE SCALE GENOMIC DNA]</scope>
    <source>
        <strain evidence="2 3">ATCC 51276</strain>
    </source>
</reference>
<gene>
    <name evidence="2" type="ORF">HMPREF9333_00047</name>
</gene>